<accession>A0A1C3NH89</accession>
<dbReference type="Proteomes" id="UP000092503">
    <property type="component" value="Unassembled WGS sequence"/>
</dbReference>
<evidence type="ECO:0000256" key="7">
    <source>
        <dbReference type="ARBA" id="ARBA00022692"/>
    </source>
</evidence>
<dbReference type="Pfam" id="PF11612">
    <property type="entry name" value="T2SSJ"/>
    <property type="match status" value="1"/>
</dbReference>
<evidence type="ECO:0000313" key="12">
    <source>
        <dbReference type="Proteomes" id="UP000092503"/>
    </source>
</evidence>
<evidence type="ECO:0000256" key="1">
    <source>
        <dbReference type="ARBA" id="ARBA00004377"/>
    </source>
</evidence>
<sequence length="218" mass="23879">MPQARRRKLPASACCGVPNDPQQRTRGFTLIELLVALAVFALVAAAAVAVMRQSIDQRDAVRARLQQIRDFQLAHGLLRSDLQQAAVRRTRNDDGSAARSAFIASAPGTHGPLFGFVRRGWSNPDQAPRASLQYVEYRVVEGRLERSARSALDGAAAGTPQVLLRGVRSAVMAFHYRTQWSDGCSGGLEALPDAVALELELEHWGRVRQLFLLPEGRT</sequence>
<evidence type="ECO:0000256" key="8">
    <source>
        <dbReference type="ARBA" id="ARBA00022989"/>
    </source>
</evidence>
<dbReference type="InterPro" id="IPR012902">
    <property type="entry name" value="N_methyl_site"/>
</dbReference>
<organism evidence="11 12">
    <name type="scientific">Xanthomonas bromi</name>
    <dbReference type="NCBI Taxonomy" id="56449"/>
    <lineage>
        <taxon>Bacteria</taxon>
        <taxon>Pseudomonadati</taxon>
        <taxon>Pseudomonadota</taxon>
        <taxon>Gammaproteobacteria</taxon>
        <taxon>Lysobacterales</taxon>
        <taxon>Lysobacteraceae</taxon>
        <taxon>Xanthomonas</taxon>
    </lineage>
</organism>
<reference evidence="11 12" key="1">
    <citation type="submission" date="2016-06" db="EMBL/GenBank/DDBJ databases">
        <authorList>
            <person name="Kjaerup R.B."/>
            <person name="Dalgaard T.S."/>
            <person name="Juul-Madsen H.R."/>
        </authorList>
    </citation>
    <scope>NUCLEOTIDE SEQUENCE [LARGE SCALE GENOMIC DNA]</scope>
    <source>
        <strain evidence="11">LMG947</strain>
    </source>
</reference>
<dbReference type="PROSITE" id="PS00409">
    <property type="entry name" value="PROKAR_NTER_METHYL"/>
    <property type="match status" value="1"/>
</dbReference>
<dbReference type="PANTHER" id="PTHR39583">
    <property type="entry name" value="TYPE II SECRETION SYSTEM PROTEIN J-RELATED"/>
    <property type="match status" value="1"/>
</dbReference>
<dbReference type="EMBL" id="FLTX01000006">
    <property type="protein sequence ID" value="SBV49714.1"/>
    <property type="molecule type" value="Genomic_DNA"/>
</dbReference>
<dbReference type="Gene3D" id="2.10.70.20">
    <property type="entry name" value="gspk-gspi-gspj complex like domains"/>
    <property type="match status" value="1"/>
</dbReference>
<feature type="transmembrane region" description="Helical" evidence="10">
    <location>
        <begin position="30"/>
        <end position="51"/>
    </location>
</feature>
<dbReference type="NCBIfam" id="TIGR01711">
    <property type="entry name" value="gspJ"/>
    <property type="match status" value="1"/>
</dbReference>
<keyword evidence="5" id="KW-0488">Methylation</keyword>
<dbReference type="AlphaFoldDB" id="A0A1C3NH89"/>
<dbReference type="InterPro" id="IPR045584">
    <property type="entry name" value="Pilin-like"/>
</dbReference>
<dbReference type="NCBIfam" id="TIGR02532">
    <property type="entry name" value="IV_pilin_GFxxxE"/>
    <property type="match status" value="1"/>
</dbReference>
<evidence type="ECO:0000256" key="2">
    <source>
        <dbReference type="ARBA" id="ARBA00011084"/>
    </source>
</evidence>
<comment type="similarity">
    <text evidence="2">Belongs to the GSP J family.</text>
</comment>
<gene>
    <name evidence="11" type="ORF">XBLMG947_0486</name>
</gene>
<keyword evidence="4" id="KW-1003">Cell membrane</keyword>
<keyword evidence="6" id="KW-0997">Cell inner membrane</keyword>
<dbReference type="InterPro" id="IPR051621">
    <property type="entry name" value="T2SS_protein_J"/>
</dbReference>
<dbReference type="STRING" id="56449.XBLMG947_0486"/>
<dbReference type="Pfam" id="PF07963">
    <property type="entry name" value="N_methyl"/>
    <property type="match status" value="1"/>
</dbReference>
<dbReference type="PANTHER" id="PTHR39583:SF2">
    <property type="entry name" value="TYPE II SECRETION SYSTEM PROTEIN J"/>
    <property type="match status" value="1"/>
</dbReference>
<protein>
    <recommendedName>
        <fullName evidence="3">Type II secretion system protein J</fullName>
    </recommendedName>
</protein>
<dbReference type="InterPro" id="IPR010055">
    <property type="entry name" value="T2SS_protein-GspJ"/>
</dbReference>
<dbReference type="GO" id="GO:0015627">
    <property type="term" value="C:type II protein secretion system complex"/>
    <property type="evidence" value="ECO:0007669"/>
    <property type="project" value="InterPro"/>
</dbReference>
<evidence type="ECO:0000256" key="5">
    <source>
        <dbReference type="ARBA" id="ARBA00022481"/>
    </source>
</evidence>
<evidence type="ECO:0000256" key="4">
    <source>
        <dbReference type="ARBA" id="ARBA00022475"/>
    </source>
</evidence>
<dbReference type="Gene3D" id="3.10.610.10">
    <property type="entry name" value="GSPII I/J protein-like"/>
    <property type="match status" value="1"/>
</dbReference>
<evidence type="ECO:0000256" key="10">
    <source>
        <dbReference type="SAM" id="Phobius"/>
    </source>
</evidence>
<evidence type="ECO:0000256" key="6">
    <source>
        <dbReference type="ARBA" id="ARBA00022519"/>
    </source>
</evidence>
<dbReference type="GO" id="GO:0015628">
    <property type="term" value="P:protein secretion by the type II secretion system"/>
    <property type="evidence" value="ECO:0007669"/>
    <property type="project" value="InterPro"/>
</dbReference>
<keyword evidence="7 10" id="KW-0812">Transmembrane</keyword>
<proteinExistence type="inferred from homology"/>
<keyword evidence="8 10" id="KW-1133">Transmembrane helix</keyword>
<dbReference type="GO" id="GO:0005886">
    <property type="term" value="C:plasma membrane"/>
    <property type="evidence" value="ECO:0007669"/>
    <property type="project" value="UniProtKB-SubCell"/>
</dbReference>
<dbReference type="SUPFAM" id="SSF54523">
    <property type="entry name" value="Pili subunits"/>
    <property type="match status" value="1"/>
</dbReference>
<evidence type="ECO:0000313" key="11">
    <source>
        <dbReference type="EMBL" id="SBV49714.1"/>
    </source>
</evidence>
<evidence type="ECO:0000256" key="9">
    <source>
        <dbReference type="ARBA" id="ARBA00023136"/>
    </source>
</evidence>
<keyword evidence="9 10" id="KW-0472">Membrane</keyword>
<comment type="subcellular location">
    <subcellularLocation>
        <location evidence="1">Cell inner membrane</location>
        <topology evidence="1">Single-pass membrane protein</topology>
    </subcellularLocation>
</comment>
<name>A0A1C3NH89_9XANT</name>
<evidence type="ECO:0000256" key="3">
    <source>
        <dbReference type="ARBA" id="ARBA00021539"/>
    </source>
</evidence>